<dbReference type="InterPro" id="IPR013320">
    <property type="entry name" value="ConA-like_dom_sf"/>
</dbReference>
<sequence>MNEDGTIDISPEQLLANSSDVDGTVSLDSVSYTGTDGILTQNEDGSVTFAPNENFNGDVTLDVVVIDDDGATASTTAGIEVIAVNDAPVAGQNAYTVNEDGSITISQEQLLAGSSDVEGDALTASNLTVDGNAEVTQNEDGSFTITPDADFNGDIDMHFDITDGTDTIQATADLTVNPVNDLPTAEDVSYTINEDGTLTFTDEQLLAGADDIDGDVLSVSDVSYTGADGVFTDNGDGTYEFAPNANFNGDVSLDFTVSDGQGGTVDANIDVTVLDVNDPPVAGSTSYQMNEDGTIDISPEQLLANSSDVDGTVSLDSVSYTGTDGILTQNEDGSVTFAPNQNFNGDVTLDVVVIDDDGATASTTAGIEVIAVNDAPVAGSNAYTVNEDGSITISQEQLLAGSTDVEGDALTASNLTVDGNSNVTQNEDGSFTITPDADFNGDIDMHFDITDGTDTIQATADLTVNPVNDLPVPDEVVIGGFEDTVMRITEEQLLANAQDIDGDELSVQNVRYDGEDGALNQAGAISFGAEQTSQIELNDDLESFDAFTIEFSYTSTGEHNGSIESIFGGPINSESSNGLNIYVRNDDGGLGIDLNSGDNSIFESLDLNDGEQHNIVISWDSEDGVLKVFDNGEVVGTDTVLTSTMIPDGTQAIIGQAQEPFDDGSAASNIELGGFTMSYERVDDADIEAGKSVAEVSDDLAFDIQVVDGEIVDLVSDTAPNVTGDVSASNFYEFHPNENFNGEVELAYQVFDGTEAVDTTALLDLAPVNDAPESDAVTLSGDEDTDIFITQEMLLANATDVDHDLDELTANNLSIDPQFGSLTDNEDGTWTFSPTENFNGNVPMTFDVTDGEATTSVDGNIDVAAINDLPDAPTVQLQGEEDQVLTIDPQYILDQVTDVDGDEISLENISVKNPPNATLTLQPDGMYHLVTAQDFNGVVELDYLVSDGEAEVEVLSMLM</sequence>
<dbReference type="Proteomes" id="UP000031666">
    <property type="component" value="Unassembled WGS sequence"/>
</dbReference>
<feature type="domain" description="Cadherin-like" evidence="1">
    <location>
        <begin position="84"/>
        <end position="177"/>
    </location>
</feature>
<dbReference type="NCBIfam" id="NF012211">
    <property type="entry name" value="tand_rpt_95"/>
    <property type="match status" value="9"/>
</dbReference>
<organism evidence="2 3">
    <name type="scientific">Vibrio ishigakensis</name>
    <dbReference type="NCBI Taxonomy" id="1481914"/>
    <lineage>
        <taxon>Bacteria</taxon>
        <taxon>Pseudomonadati</taxon>
        <taxon>Pseudomonadota</taxon>
        <taxon>Gammaproteobacteria</taxon>
        <taxon>Vibrionales</taxon>
        <taxon>Vibrionaceae</taxon>
        <taxon>Vibrio</taxon>
    </lineage>
</organism>
<reference evidence="2 3" key="1">
    <citation type="submission" date="2015-01" db="EMBL/GenBank/DDBJ databases">
        <title>Vibrio sp. C94 JCM 19241 whole genome shotgun sequence.</title>
        <authorList>
            <person name="Sawabe T."/>
            <person name="Meirelles P."/>
            <person name="Feng G."/>
            <person name="Sayaka M."/>
            <person name="Hattori M."/>
            <person name="Ohkuma M."/>
        </authorList>
    </citation>
    <scope>NUCLEOTIDE SEQUENCE [LARGE SCALE GENOMIC DNA]</scope>
    <source>
        <strain evidence="3">JCM 19241</strain>
    </source>
</reference>
<evidence type="ECO:0000313" key="3">
    <source>
        <dbReference type="Proteomes" id="UP000031666"/>
    </source>
</evidence>
<dbReference type="InterPro" id="IPR041690">
    <property type="entry name" value="Cadherin_5"/>
</dbReference>
<dbReference type="STRING" id="1481914.JCM19241_3848"/>
<accession>A0A0B8QCC1</accession>
<dbReference type="AlphaFoldDB" id="A0A0B8QCC1"/>
<feature type="domain" description="Cadherin-like" evidence="1">
    <location>
        <begin position="467"/>
        <end position="524"/>
    </location>
</feature>
<proteinExistence type="predicted"/>
<protein>
    <submittedName>
        <fullName evidence="2">T1SS secreted agglutinin RTX</fullName>
    </submittedName>
</protein>
<comment type="caution">
    <text evidence="2">The sequence shown here is derived from an EMBL/GenBank/DDBJ whole genome shotgun (WGS) entry which is preliminary data.</text>
</comment>
<dbReference type="SUPFAM" id="SSF49899">
    <property type="entry name" value="Concanavalin A-like lectins/glucanases"/>
    <property type="match status" value="1"/>
</dbReference>
<dbReference type="Gene3D" id="2.60.40.2810">
    <property type="match status" value="1"/>
</dbReference>
<feature type="domain" description="Cadherin-like" evidence="1">
    <location>
        <begin position="372"/>
        <end position="465"/>
    </location>
</feature>
<name>A0A0B8QCC1_9VIBR</name>
<gene>
    <name evidence="2" type="ORF">JCM19241_3848</name>
</gene>
<feature type="domain" description="Cadherin-like" evidence="1">
    <location>
        <begin position="276"/>
        <end position="369"/>
    </location>
</feature>
<dbReference type="Gene3D" id="2.60.120.200">
    <property type="match status" value="1"/>
</dbReference>
<feature type="domain" description="Cadherin-like" evidence="1">
    <location>
        <begin position="768"/>
        <end position="862"/>
    </location>
</feature>
<dbReference type="Pfam" id="PF17892">
    <property type="entry name" value="Cadherin_5"/>
    <property type="match status" value="8"/>
</dbReference>
<feature type="domain" description="Cadherin-like" evidence="1">
    <location>
        <begin position="867"/>
        <end position="951"/>
    </location>
</feature>
<dbReference type="EMBL" id="BBSC01000006">
    <property type="protein sequence ID" value="GAM76311.1"/>
    <property type="molecule type" value="Genomic_DNA"/>
</dbReference>
<evidence type="ECO:0000259" key="1">
    <source>
        <dbReference type="Pfam" id="PF17892"/>
    </source>
</evidence>
<feature type="domain" description="Cadherin-like" evidence="1">
    <location>
        <begin position="1"/>
        <end position="81"/>
    </location>
</feature>
<feature type="domain" description="Cadherin-like" evidence="1">
    <location>
        <begin position="179"/>
        <end position="273"/>
    </location>
</feature>
<evidence type="ECO:0000313" key="2">
    <source>
        <dbReference type="EMBL" id="GAM76311.1"/>
    </source>
</evidence>
<reference evidence="2 3" key="2">
    <citation type="submission" date="2015-01" db="EMBL/GenBank/DDBJ databases">
        <authorList>
            <consortium name="NBRP consortium"/>
            <person name="Sawabe T."/>
            <person name="Meirelles P."/>
            <person name="Feng G."/>
            <person name="Sayaka M."/>
            <person name="Hattori M."/>
            <person name="Ohkuma M."/>
        </authorList>
    </citation>
    <scope>NUCLEOTIDE SEQUENCE [LARGE SCALE GENOMIC DNA]</scope>
    <source>
        <strain evidence="3">JCM 19241</strain>
    </source>
</reference>